<gene>
    <name evidence="1" type="ORF">MGCH7_ch7g868</name>
</gene>
<dbReference type="AlphaFoldDB" id="Q2KF18"/>
<organism evidence="1">
    <name type="scientific">Pyricularia oryzae (strain 70-15 / ATCC MYA-4617 / FGSC 8958)</name>
    <name type="common">Rice blast fungus</name>
    <name type="synonym">Magnaporthe oryzae</name>
    <dbReference type="NCBI Taxonomy" id="242507"/>
    <lineage>
        <taxon>Eukaryota</taxon>
        <taxon>Fungi</taxon>
        <taxon>Dikarya</taxon>
        <taxon>Ascomycota</taxon>
        <taxon>Pezizomycotina</taxon>
        <taxon>Sordariomycetes</taxon>
        <taxon>Sordariomycetidae</taxon>
        <taxon>Magnaporthales</taxon>
        <taxon>Pyriculariaceae</taxon>
        <taxon>Pyricularia</taxon>
    </lineage>
</organism>
<proteinExistence type="predicted"/>
<accession>Q2KF18</accession>
<evidence type="ECO:0000313" key="1">
    <source>
        <dbReference type="EMBL" id="EAQ71461.1"/>
    </source>
</evidence>
<reference evidence="1" key="1">
    <citation type="submission" date="2005-01" db="EMBL/GenBank/DDBJ databases">
        <title>The sequence of Magnaporthe grisea chromosome 7.</title>
        <authorList>
            <person name="Thon M.R."/>
            <person name="Pan H."/>
            <person name="Diener A."/>
            <person name="Papalas J."/>
            <person name="Taro A."/>
            <person name="Mitchell T."/>
            <person name="Dean R.A."/>
        </authorList>
    </citation>
    <scope>NUCLEOTIDE SEQUENCE</scope>
    <source>
        <strain evidence="1">70-15</strain>
    </source>
</reference>
<dbReference type="EMBL" id="CM000230">
    <property type="protein sequence ID" value="EAQ71461.1"/>
    <property type="molecule type" value="Genomic_DNA"/>
</dbReference>
<sequence>MNCPYRLKVASTVLQEKS</sequence>
<name>Q2KF18_PYRO7</name>
<protein>
    <submittedName>
        <fullName evidence="1">Uncharacterized protein</fullName>
    </submittedName>
</protein>